<feature type="domain" description="HMA" evidence="1">
    <location>
        <begin position="1"/>
        <end position="66"/>
    </location>
</feature>
<dbReference type="CDD" id="cd00371">
    <property type="entry name" value="HMA"/>
    <property type="match status" value="1"/>
</dbReference>
<comment type="caution">
    <text evidence="2">The sequence shown here is derived from an EMBL/GenBank/DDBJ whole genome shotgun (WGS) entry which is preliminary data.</text>
</comment>
<reference evidence="2 3" key="1">
    <citation type="submission" date="2016-09" db="EMBL/GenBank/DDBJ databases">
        <authorList>
            <person name="Capua I."/>
            <person name="De Benedictis P."/>
            <person name="Joannis T."/>
            <person name="Lombin L.H."/>
            <person name="Cattoli G."/>
        </authorList>
    </citation>
    <scope>NUCLEOTIDE SEQUENCE [LARGE SCALE GENOMIC DNA]</scope>
    <source>
        <strain evidence="2 3">LMG 25899</strain>
    </source>
</reference>
<dbReference type="InterPro" id="IPR006121">
    <property type="entry name" value="HMA_dom"/>
</dbReference>
<name>A0A1E5KZA5_9ENTE</name>
<dbReference type="STRING" id="762845.BCR26_10510"/>
<dbReference type="GO" id="GO:0046872">
    <property type="term" value="F:metal ion binding"/>
    <property type="evidence" value="ECO:0007669"/>
    <property type="project" value="InterPro"/>
</dbReference>
<evidence type="ECO:0000313" key="3">
    <source>
        <dbReference type="Proteomes" id="UP000095256"/>
    </source>
</evidence>
<dbReference type="Pfam" id="PF00403">
    <property type="entry name" value="HMA"/>
    <property type="match status" value="1"/>
</dbReference>
<sequence length="67" mass="7359">MEKAVSIEGMKCDGCVNIVKEKFEVIKGITSVIIDLEKKAATIKSEEELSIDLLKEALADTKFIVSD</sequence>
<dbReference type="InterPro" id="IPR036163">
    <property type="entry name" value="HMA_dom_sf"/>
</dbReference>
<dbReference type="Gene3D" id="3.30.70.100">
    <property type="match status" value="1"/>
</dbReference>
<protein>
    <submittedName>
        <fullName evidence="2">Copper resistance protein CopZ</fullName>
    </submittedName>
</protein>
<dbReference type="RefSeq" id="WP_069697779.1">
    <property type="nucleotide sequence ID" value="NZ_JAGGMA010000019.1"/>
</dbReference>
<dbReference type="OrthoDB" id="9813965at2"/>
<proteinExistence type="predicted"/>
<dbReference type="SUPFAM" id="SSF55008">
    <property type="entry name" value="HMA, heavy metal-associated domain"/>
    <property type="match status" value="1"/>
</dbReference>
<dbReference type="PROSITE" id="PS50846">
    <property type="entry name" value="HMA_2"/>
    <property type="match status" value="1"/>
</dbReference>
<evidence type="ECO:0000313" key="2">
    <source>
        <dbReference type="EMBL" id="OEH83227.1"/>
    </source>
</evidence>
<evidence type="ECO:0000259" key="1">
    <source>
        <dbReference type="PROSITE" id="PS50846"/>
    </source>
</evidence>
<dbReference type="EMBL" id="MIEK01000010">
    <property type="protein sequence ID" value="OEH83227.1"/>
    <property type="molecule type" value="Genomic_DNA"/>
</dbReference>
<dbReference type="AlphaFoldDB" id="A0A1E5KZA5"/>
<dbReference type="Proteomes" id="UP000095256">
    <property type="component" value="Unassembled WGS sequence"/>
</dbReference>
<gene>
    <name evidence="2" type="ORF">BCR26_10510</name>
</gene>
<accession>A0A1E5KZA5</accession>
<organism evidence="2 3">
    <name type="scientific">Enterococcus rivorum</name>
    <dbReference type="NCBI Taxonomy" id="762845"/>
    <lineage>
        <taxon>Bacteria</taxon>
        <taxon>Bacillati</taxon>
        <taxon>Bacillota</taxon>
        <taxon>Bacilli</taxon>
        <taxon>Lactobacillales</taxon>
        <taxon>Enterococcaceae</taxon>
        <taxon>Enterococcus</taxon>
    </lineage>
</organism>
<keyword evidence="3" id="KW-1185">Reference proteome</keyword>